<evidence type="ECO:0000313" key="2">
    <source>
        <dbReference type="Proteomes" id="UP000030428"/>
    </source>
</evidence>
<dbReference type="AlphaFoldDB" id="A0A0A6PBT9"/>
<dbReference type="EMBL" id="JSZA02000005">
    <property type="protein sequence ID" value="KHD08173.1"/>
    <property type="molecule type" value="Genomic_DNA"/>
</dbReference>
<sequence length="96" mass="11039">MTEETNQTQKEIQAFCRTILDLSEKAQADIILFDAEIEKPQDNLLIDCCSQPVYENVLLFLTTPGGDPDVAYRIARYLQEKYSKFTVYVDTYCKSS</sequence>
<name>A0A0A6PBT9_9GAMM</name>
<reference evidence="1 2" key="1">
    <citation type="journal article" date="2016" name="Front. Microbiol.">
        <title>Single-Cell (Meta-)Genomics of a Dimorphic Candidatus Thiomargarita nelsonii Reveals Genomic Plasticity.</title>
        <authorList>
            <person name="Flood B.E."/>
            <person name="Fliss P."/>
            <person name="Jones D.S."/>
            <person name="Dick G.J."/>
            <person name="Jain S."/>
            <person name="Kaster A.K."/>
            <person name="Winkel M."/>
            <person name="Mussmann M."/>
            <person name="Bailey J."/>
        </authorList>
    </citation>
    <scope>NUCLEOTIDE SEQUENCE [LARGE SCALE GENOMIC DNA]</scope>
    <source>
        <strain evidence="1">Hydrate Ridge</strain>
    </source>
</reference>
<gene>
    <name evidence="1" type="ORF">PN36_01925</name>
</gene>
<evidence type="ECO:0000313" key="1">
    <source>
        <dbReference type="EMBL" id="KHD08173.1"/>
    </source>
</evidence>
<dbReference type="Proteomes" id="UP000030428">
    <property type="component" value="Unassembled WGS sequence"/>
</dbReference>
<accession>A0A0A6PBT9</accession>
<dbReference type="InterPro" id="IPR029045">
    <property type="entry name" value="ClpP/crotonase-like_dom_sf"/>
</dbReference>
<comment type="caution">
    <text evidence="1">The sequence shown here is derived from an EMBL/GenBank/DDBJ whole genome shotgun (WGS) entry which is preliminary data.</text>
</comment>
<keyword evidence="2" id="KW-1185">Reference proteome</keyword>
<dbReference type="SUPFAM" id="SSF52096">
    <property type="entry name" value="ClpP/crotonase"/>
    <property type="match status" value="1"/>
</dbReference>
<proteinExistence type="predicted"/>
<organism evidence="1 2">
    <name type="scientific">Candidatus Thiomargarita nelsonii</name>
    <dbReference type="NCBI Taxonomy" id="1003181"/>
    <lineage>
        <taxon>Bacteria</taxon>
        <taxon>Pseudomonadati</taxon>
        <taxon>Pseudomonadota</taxon>
        <taxon>Gammaproteobacteria</taxon>
        <taxon>Thiotrichales</taxon>
        <taxon>Thiotrichaceae</taxon>
        <taxon>Thiomargarita</taxon>
    </lineage>
</organism>
<protein>
    <submittedName>
        <fullName evidence="1">Uncharacterized protein</fullName>
    </submittedName>
</protein>